<keyword evidence="4" id="KW-1185">Reference proteome</keyword>
<feature type="domain" description="CYTH" evidence="2">
    <location>
        <begin position="3"/>
        <end position="149"/>
    </location>
</feature>
<dbReference type="InterPro" id="IPR033469">
    <property type="entry name" value="CYTH-like_dom_sf"/>
</dbReference>
<feature type="active site" description="Proton acceptor" evidence="1">
    <location>
        <position position="31"/>
    </location>
</feature>
<protein>
    <submittedName>
        <fullName evidence="3">Adenylate cyclase</fullName>
    </submittedName>
</protein>
<dbReference type="InterPro" id="IPR023577">
    <property type="entry name" value="CYTH_domain"/>
</dbReference>
<comment type="caution">
    <text evidence="3">The sequence shown here is derived from an EMBL/GenBank/DDBJ whole genome shotgun (WGS) entry which is preliminary data.</text>
</comment>
<dbReference type="Proteomes" id="UP000070394">
    <property type="component" value="Unassembled WGS sequence"/>
</dbReference>
<dbReference type="CDD" id="cd07761">
    <property type="entry name" value="CYTH-like_CthTTM-like"/>
    <property type="match status" value="1"/>
</dbReference>
<dbReference type="PANTHER" id="PTHR40114:SF1">
    <property type="entry name" value="SLR0698 PROTEIN"/>
    <property type="match status" value="1"/>
</dbReference>
<proteinExistence type="predicted"/>
<dbReference type="EMBL" id="LSDA01000096">
    <property type="protein sequence ID" value="KXB56963.1"/>
    <property type="molecule type" value="Genomic_DNA"/>
</dbReference>
<evidence type="ECO:0000313" key="3">
    <source>
        <dbReference type="EMBL" id="KXB56963.1"/>
    </source>
</evidence>
<gene>
    <name evidence="3" type="ORF">HMPREF1866_01638</name>
</gene>
<name>A0A133ZNF2_9FIRM</name>
<sequence length="157" mass="18451">MENMEIERKFLVKKIPDNLDTYERIDMIQGYLNTDPVVRVRKENDDYVLTYKGSGLLSHSEYNLPLNKEAFEHLLKKCDGIIISKSRYKIPLKNNLTAELDIFKGDLDSLKLVEVEFDSVEEADNFTPPEWFGEDVTTDGRYHNSYISKYGLLKWRY</sequence>
<dbReference type="InterPro" id="IPR012042">
    <property type="entry name" value="NeuTTM/CthTTM-like"/>
</dbReference>
<dbReference type="AlphaFoldDB" id="A0A133ZNF2"/>
<dbReference type="SUPFAM" id="SSF55154">
    <property type="entry name" value="CYTH-like phosphatases"/>
    <property type="match status" value="1"/>
</dbReference>
<organism evidence="3 4">
    <name type="scientific">Lachnoanaerobaculum saburreum</name>
    <dbReference type="NCBI Taxonomy" id="467210"/>
    <lineage>
        <taxon>Bacteria</taxon>
        <taxon>Bacillati</taxon>
        <taxon>Bacillota</taxon>
        <taxon>Clostridia</taxon>
        <taxon>Lachnospirales</taxon>
        <taxon>Lachnospiraceae</taxon>
        <taxon>Lachnoanaerobaculum</taxon>
    </lineage>
</organism>
<dbReference type="STRING" id="467210.HMPREF1866_01638"/>
<dbReference type="RefSeq" id="WP_060931359.1">
    <property type="nucleotide sequence ID" value="NZ_KQ959831.1"/>
</dbReference>
<dbReference type="PANTHER" id="PTHR40114">
    <property type="entry name" value="SLR0698 PROTEIN"/>
    <property type="match status" value="1"/>
</dbReference>
<dbReference type="Gene3D" id="2.40.320.10">
    <property type="entry name" value="Hypothetical Protein Pfu-838710-001"/>
    <property type="match status" value="1"/>
</dbReference>
<dbReference type="PROSITE" id="PS51707">
    <property type="entry name" value="CYTH"/>
    <property type="match status" value="1"/>
</dbReference>
<dbReference type="PIRSF" id="PIRSF016487">
    <property type="entry name" value="CYTH_UCP016487"/>
    <property type="match status" value="1"/>
</dbReference>
<evidence type="ECO:0000259" key="2">
    <source>
        <dbReference type="PROSITE" id="PS51707"/>
    </source>
</evidence>
<reference evidence="4" key="1">
    <citation type="submission" date="2016-01" db="EMBL/GenBank/DDBJ databases">
        <authorList>
            <person name="Mitreva M."/>
            <person name="Pepin K.H."/>
            <person name="Mihindukulasuriya K.A."/>
            <person name="Fulton R."/>
            <person name="Fronick C."/>
            <person name="O'Laughlin M."/>
            <person name="Miner T."/>
            <person name="Herter B."/>
            <person name="Rosa B.A."/>
            <person name="Cordes M."/>
            <person name="Tomlinson C."/>
            <person name="Wollam A."/>
            <person name="Palsikar V.B."/>
            <person name="Mardis E.R."/>
            <person name="Wilson R.K."/>
        </authorList>
    </citation>
    <scope>NUCLEOTIDE SEQUENCE [LARGE SCALE GENOMIC DNA]</scope>
    <source>
        <strain evidence="4">DNF00896</strain>
    </source>
</reference>
<dbReference type="Pfam" id="PF01928">
    <property type="entry name" value="CYTH"/>
    <property type="match status" value="1"/>
</dbReference>
<accession>A0A133ZNF2</accession>
<evidence type="ECO:0000313" key="4">
    <source>
        <dbReference type="Proteomes" id="UP000070394"/>
    </source>
</evidence>
<evidence type="ECO:0000256" key="1">
    <source>
        <dbReference type="PIRSR" id="PIRSR016487-1"/>
    </source>
</evidence>
<dbReference type="OrthoDB" id="9805588at2"/>
<dbReference type="PATRIC" id="fig|467210.3.peg.1624"/>
<dbReference type="SMART" id="SM01118">
    <property type="entry name" value="CYTH"/>
    <property type="match status" value="1"/>
</dbReference>